<evidence type="ECO:0000313" key="4">
    <source>
        <dbReference type="Proteomes" id="UP000251314"/>
    </source>
</evidence>
<proteinExistence type="predicted"/>
<dbReference type="Proteomes" id="UP000251314">
    <property type="component" value="Unassembled WGS sequence"/>
</dbReference>
<feature type="region of interest" description="Disordered" evidence="1">
    <location>
        <begin position="137"/>
        <end position="193"/>
    </location>
</feature>
<keyword evidence="4" id="KW-1185">Reference proteome</keyword>
<feature type="region of interest" description="Disordered" evidence="1">
    <location>
        <begin position="1"/>
        <end position="37"/>
    </location>
</feature>
<feature type="compositionally biased region" description="Polar residues" evidence="1">
    <location>
        <begin position="144"/>
        <end position="158"/>
    </location>
</feature>
<organism evidence="3 4">
    <name type="scientific">Phytophthora cactorum</name>
    <dbReference type="NCBI Taxonomy" id="29920"/>
    <lineage>
        <taxon>Eukaryota</taxon>
        <taxon>Sar</taxon>
        <taxon>Stramenopiles</taxon>
        <taxon>Oomycota</taxon>
        <taxon>Peronosporomycetes</taxon>
        <taxon>Peronosporales</taxon>
        <taxon>Peronosporaceae</taxon>
        <taxon>Phytophthora</taxon>
    </lineage>
</organism>
<name>A0A329STT3_9STRA</name>
<gene>
    <name evidence="2" type="ORF">JG687_00015565</name>
    <name evidence="3" type="ORF">PC110_g3954</name>
</gene>
<dbReference type="AlphaFoldDB" id="A0A329STT3"/>
<feature type="region of interest" description="Disordered" evidence="1">
    <location>
        <begin position="49"/>
        <end position="106"/>
    </location>
</feature>
<dbReference type="EMBL" id="JAENGZ010001402">
    <property type="protein sequence ID" value="KAG6948298.1"/>
    <property type="molecule type" value="Genomic_DNA"/>
</dbReference>
<protein>
    <submittedName>
        <fullName evidence="3">Uncharacterized protein</fullName>
    </submittedName>
</protein>
<feature type="compositionally biased region" description="Basic residues" evidence="1">
    <location>
        <begin position="1"/>
        <end position="10"/>
    </location>
</feature>
<dbReference type="Proteomes" id="UP000688947">
    <property type="component" value="Unassembled WGS sequence"/>
</dbReference>
<evidence type="ECO:0000313" key="2">
    <source>
        <dbReference type="EMBL" id="KAG6948298.1"/>
    </source>
</evidence>
<accession>A0A329STT3</accession>
<evidence type="ECO:0000313" key="3">
    <source>
        <dbReference type="EMBL" id="RAW39871.1"/>
    </source>
</evidence>
<dbReference type="VEuPathDB" id="FungiDB:PC110_g3954"/>
<sequence length="193" mass="20419">MTQIARHLKQARSLQKAVTDGSTSDRRHKRKGCEASYCEAPIAEEAASTTITSSIAKPSPHATKVPSNSASENKPSSASAASDHANKPSKNTARRTNDVTSSPTTVHVVSKAEANVSTAMPTAAMCNTAATRALKTIPKPALKTKTNAAQTAKSSMRNTLGHDSDDDDNQPMRFTDDAGNRGSIQEQDNSEKV</sequence>
<feature type="compositionally biased region" description="Polar residues" evidence="1">
    <location>
        <begin position="65"/>
        <end position="80"/>
    </location>
</feature>
<dbReference type="EMBL" id="MJFZ01000058">
    <property type="protein sequence ID" value="RAW39871.1"/>
    <property type="molecule type" value="Genomic_DNA"/>
</dbReference>
<reference evidence="2" key="2">
    <citation type="submission" date="2021-01" db="EMBL/GenBank/DDBJ databases">
        <title>Phytophthora aleatoria, a newly-described species from Pinus radiata is distinct from Phytophthora cactorum isolates based on comparative genomics.</title>
        <authorList>
            <person name="Mcdougal R."/>
            <person name="Panda P."/>
            <person name="Williams N."/>
            <person name="Studholme D.J."/>
        </authorList>
    </citation>
    <scope>NUCLEOTIDE SEQUENCE</scope>
    <source>
        <strain evidence="2">NZFS 3830</strain>
    </source>
</reference>
<reference evidence="3 4" key="1">
    <citation type="submission" date="2018-01" db="EMBL/GenBank/DDBJ databases">
        <title>Draft genome of the strawberry crown rot pathogen Phytophthora cactorum.</title>
        <authorList>
            <person name="Armitage A.D."/>
            <person name="Lysoe E."/>
            <person name="Nellist C.F."/>
            <person name="Harrison R.J."/>
            <person name="Brurberg M.B."/>
        </authorList>
    </citation>
    <scope>NUCLEOTIDE SEQUENCE [LARGE SCALE GENOMIC DNA]</scope>
    <source>
        <strain evidence="3 4">10300</strain>
    </source>
</reference>
<comment type="caution">
    <text evidence="3">The sequence shown here is derived from an EMBL/GenBank/DDBJ whole genome shotgun (WGS) entry which is preliminary data.</text>
</comment>
<dbReference type="OrthoDB" id="10295516at2759"/>
<evidence type="ECO:0000256" key="1">
    <source>
        <dbReference type="SAM" id="MobiDB-lite"/>
    </source>
</evidence>